<evidence type="ECO:0000256" key="8">
    <source>
        <dbReference type="SAM" id="Phobius"/>
    </source>
</evidence>
<keyword evidence="6 8" id="KW-0472">Membrane</keyword>
<evidence type="ECO:0008006" key="11">
    <source>
        <dbReference type="Google" id="ProtNLM"/>
    </source>
</evidence>
<feature type="transmembrane region" description="Helical" evidence="8">
    <location>
        <begin position="418"/>
        <end position="440"/>
    </location>
</feature>
<dbReference type="GO" id="GO:0022857">
    <property type="term" value="F:transmembrane transporter activity"/>
    <property type="evidence" value="ECO:0007669"/>
    <property type="project" value="InterPro"/>
</dbReference>
<evidence type="ECO:0000256" key="4">
    <source>
        <dbReference type="ARBA" id="ARBA00022692"/>
    </source>
</evidence>
<evidence type="ECO:0000256" key="5">
    <source>
        <dbReference type="ARBA" id="ARBA00022989"/>
    </source>
</evidence>
<feature type="transmembrane region" description="Helical" evidence="8">
    <location>
        <begin position="91"/>
        <end position="119"/>
    </location>
</feature>
<evidence type="ECO:0000256" key="3">
    <source>
        <dbReference type="ARBA" id="ARBA00022475"/>
    </source>
</evidence>
<protein>
    <recommendedName>
        <fullName evidence="11">Amino acid permease</fullName>
    </recommendedName>
</protein>
<proteinExistence type="predicted"/>
<dbReference type="InterPro" id="IPR002293">
    <property type="entry name" value="AA/rel_permease1"/>
</dbReference>
<dbReference type="PANTHER" id="PTHR42770:SF15">
    <property type="entry name" value="GLUTAMATE_GAMMA-AMINOBUTYRATE ANTIPORTER-RELATED"/>
    <property type="match status" value="1"/>
</dbReference>
<feature type="transmembrane region" description="Helical" evidence="8">
    <location>
        <begin position="350"/>
        <end position="368"/>
    </location>
</feature>
<dbReference type="Gene3D" id="1.20.1740.10">
    <property type="entry name" value="Amino acid/polyamine transporter I"/>
    <property type="match status" value="1"/>
</dbReference>
<name>Q74KN5_LACJO</name>
<dbReference type="AlphaFoldDB" id="Q74KN5"/>
<organism evidence="9 10">
    <name type="scientific">Lactobacillus johnsonii (strain CNCM I-12250 / La1 / NCC 533)</name>
    <dbReference type="NCBI Taxonomy" id="257314"/>
    <lineage>
        <taxon>Bacteria</taxon>
        <taxon>Bacillati</taxon>
        <taxon>Bacillota</taxon>
        <taxon>Bacilli</taxon>
        <taxon>Lactobacillales</taxon>
        <taxon>Lactobacillaceae</taxon>
        <taxon>Lactobacillus</taxon>
    </lineage>
</organism>
<comment type="subcellular location">
    <subcellularLocation>
        <location evidence="1">Cell membrane</location>
        <topology evidence="1">Multi-pass membrane protein</topology>
    </subcellularLocation>
</comment>
<sequence length="555" mass="61323">MMEDAKDKEKKSVKKVYISILALTLMNVTIIAGIGNDVQQAFYGLSSVTYFAIGAICFFIPTALVAAELASGWSNRGGIFRWVGEGLGKGWALTCLLILWFQTMINFGMGMPSYAATIMFYTPMYDKAVQFAQHPQHEVLIMTGFIILYWVLTFVATKGVKAFANVAKYGVLIGTFIPLALMIILTIVWLCEGHQPAIPMTPKGLIPKWNGMSTLALAAGVFFSYTGIDMNAAHIKQLKHPEKDFTKAMFISMILVFLIFVVGTVIIAMVVPENQINVIYTLNTVFRTLGATIGIPWLYMVLVWAGLCNVLASVITNMAGPSFMLGQAGGSGFLPHWFQEKNKHEMPAHLMYTQIAGMTIIAYLVKLLPNVEGFVIMLTQTITVLYLFYYILMFTTFLKLRYDQPNRPRAFKVPGGKFGAWFVAGLGLLSSIFGIILAIYPPAQVKAEVGSPVVYISVILILVAVILGICFVMYQLSKHHNWVDPTNKFAPFTWEIEGLKKPGKVSSNVPTDIMSKDQNPMGMPIKRPYSPDAQVSTKVVKAAEDNKLTSSDADN</sequence>
<feature type="transmembrane region" description="Helical" evidence="8">
    <location>
        <begin position="16"/>
        <end position="35"/>
    </location>
</feature>
<evidence type="ECO:0000256" key="1">
    <source>
        <dbReference type="ARBA" id="ARBA00004651"/>
    </source>
</evidence>
<evidence type="ECO:0000256" key="7">
    <source>
        <dbReference type="SAM" id="MobiDB-lite"/>
    </source>
</evidence>
<keyword evidence="2" id="KW-0813">Transport</keyword>
<gene>
    <name evidence="9" type="ordered locus">LJ_0717</name>
</gene>
<dbReference type="PANTHER" id="PTHR42770">
    <property type="entry name" value="AMINO ACID TRANSPORTER-RELATED"/>
    <property type="match status" value="1"/>
</dbReference>
<accession>Q74KN5</accession>
<dbReference type="EMBL" id="AE017198">
    <property type="protein sequence ID" value="AAS08535.1"/>
    <property type="molecule type" value="Genomic_DNA"/>
</dbReference>
<evidence type="ECO:0000313" key="9">
    <source>
        <dbReference type="EMBL" id="AAS08535.1"/>
    </source>
</evidence>
<dbReference type="InterPro" id="IPR050367">
    <property type="entry name" value="APC_superfamily"/>
</dbReference>
<feature type="region of interest" description="Disordered" evidence="7">
    <location>
        <begin position="515"/>
        <end position="536"/>
    </location>
</feature>
<dbReference type="GO" id="GO:0005886">
    <property type="term" value="C:plasma membrane"/>
    <property type="evidence" value="ECO:0007669"/>
    <property type="project" value="UniProtKB-SubCell"/>
</dbReference>
<dbReference type="eggNOG" id="COG0531">
    <property type="taxonomic scope" value="Bacteria"/>
</dbReference>
<feature type="transmembrane region" description="Helical" evidence="8">
    <location>
        <begin position="169"/>
        <end position="189"/>
    </location>
</feature>
<reference evidence="9 10" key="1">
    <citation type="journal article" date="2004" name="Proc. Natl. Acad. Sci. U.S.A.">
        <title>The genome sequence of the probiotic intestinal bacterium Lactobacillus johnsonii NCC 533.</title>
        <authorList>
            <person name="Pridmore R.D."/>
            <person name="Berger B."/>
            <person name="Desiere F."/>
            <person name="Vilanova D."/>
            <person name="Barretto C."/>
            <person name="Pittet A.-C."/>
            <person name="Zwahlen M.-C."/>
            <person name="Rouvet M."/>
            <person name="Altermann E."/>
            <person name="Barrangou R."/>
            <person name="Mollet B."/>
            <person name="Mercenier A."/>
            <person name="Klaenhammer T."/>
            <person name="Arigoni F."/>
            <person name="Schell M.A."/>
        </authorList>
    </citation>
    <scope>NUCLEOTIDE SEQUENCE [LARGE SCALE GENOMIC DNA]</scope>
    <source>
        <strain evidence="10">CNCM I-1225 / La1 / NCC 533</strain>
    </source>
</reference>
<dbReference type="Pfam" id="PF13520">
    <property type="entry name" value="AA_permease_2"/>
    <property type="match status" value="1"/>
</dbReference>
<feature type="transmembrane region" description="Helical" evidence="8">
    <location>
        <begin position="452"/>
        <end position="474"/>
    </location>
</feature>
<dbReference type="HOGENOM" id="CLU_020854_4_1_9"/>
<feature type="transmembrane region" description="Helical" evidence="8">
    <location>
        <begin position="209"/>
        <end position="228"/>
    </location>
</feature>
<dbReference type="Proteomes" id="UP000000581">
    <property type="component" value="Chromosome"/>
</dbReference>
<dbReference type="PIRSF" id="PIRSF006060">
    <property type="entry name" value="AA_transporter"/>
    <property type="match status" value="1"/>
</dbReference>
<feature type="transmembrane region" description="Helical" evidence="8">
    <location>
        <begin position="374"/>
        <end position="398"/>
    </location>
</feature>
<feature type="transmembrane region" description="Helical" evidence="8">
    <location>
        <begin position="139"/>
        <end position="157"/>
    </location>
</feature>
<keyword evidence="4 8" id="KW-0812">Transmembrane</keyword>
<keyword evidence="5 8" id="KW-1133">Transmembrane helix</keyword>
<feature type="transmembrane region" description="Helical" evidence="8">
    <location>
        <begin position="291"/>
        <end position="315"/>
    </location>
</feature>
<evidence type="ECO:0000256" key="2">
    <source>
        <dbReference type="ARBA" id="ARBA00022448"/>
    </source>
</evidence>
<feature type="transmembrane region" description="Helical" evidence="8">
    <location>
        <begin position="47"/>
        <end position="70"/>
    </location>
</feature>
<evidence type="ECO:0000256" key="6">
    <source>
        <dbReference type="ARBA" id="ARBA00023136"/>
    </source>
</evidence>
<feature type="transmembrane region" description="Helical" evidence="8">
    <location>
        <begin position="249"/>
        <end position="271"/>
    </location>
</feature>
<keyword evidence="3" id="KW-1003">Cell membrane</keyword>
<evidence type="ECO:0000313" key="10">
    <source>
        <dbReference type="Proteomes" id="UP000000581"/>
    </source>
</evidence>
<dbReference type="KEGG" id="ljo:LJ_0717"/>